<dbReference type="SUPFAM" id="SSF55729">
    <property type="entry name" value="Acyl-CoA N-acyltransferases (Nat)"/>
    <property type="match status" value="1"/>
</dbReference>
<dbReference type="PROSITE" id="PS51186">
    <property type="entry name" value="GNAT"/>
    <property type="match status" value="1"/>
</dbReference>
<dbReference type="PANTHER" id="PTHR43441">
    <property type="entry name" value="RIBOSOMAL-PROTEIN-SERINE ACETYLTRANSFERASE"/>
    <property type="match status" value="1"/>
</dbReference>
<gene>
    <name evidence="2" type="ORF">AQPW35_20190</name>
</gene>
<dbReference type="AlphaFoldDB" id="A0A480AVW6"/>
<keyword evidence="3" id="KW-1185">Reference proteome</keyword>
<dbReference type="GO" id="GO:0005737">
    <property type="term" value="C:cytoplasm"/>
    <property type="evidence" value="ECO:0007669"/>
    <property type="project" value="TreeGrafter"/>
</dbReference>
<sequence>MSTLDLRAAPQTLHAPRLRLEAPALHHAAAFSAGVQASRATLDFVAWRLRPCDLAWAQGFCQRDADSRAAGLDLAFHAFTRDSGDWVGRIDVHSIDFDAARGEIGYVGDVRLSGRGLMREAVRAVIGLCFDLGFERIEAMSDARNTRALHFADSLGLLQREGVLRRHERDVDGQLCDMVLWAALNPRGPLPVAPPTA</sequence>
<dbReference type="EMBL" id="BJCL01000004">
    <property type="protein sequence ID" value="GCL62938.1"/>
    <property type="molecule type" value="Genomic_DNA"/>
</dbReference>
<dbReference type="Gene3D" id="3.40.630.30">
    <property type="match status" value="1"/>
</dbReference>
<reference evidence="3" key="1">
    <citation type="submission" date="2019-03" db="EMBL/GenBank/DDBJ databases">
        <title>Aquabacterium pictum sp.nov., the first bacteriochlorophyll a-containing freshwater bacterium in the genus Aquabacterium of the class Betaproteobacteria.</title>
        <authorList>
            <person name="Hirose S."/>
            <person name="Tank M."/>
            <person name="Hara E."/>
            <person name="Tamaki H."/>
            <person name="Takaichi S."/>
            <person name="Haruta S."/>
            <person name="Hanada S."/>
        </authorList>
    </citation>
    <scope>NUCLEOTIDE SEQUENCE [LARGE SCALE GENOMIC DNA]</scope>
    <source>
        <strain evidence="3">W35</strain>
    </source>
</reference>
<dbReference type="GO" id="GO:0008999">
    <property type="term" value="F:protein-N-terminal-alanine acetyltransferase activity"/>
    <property type="evidence" value="ECO:0007669"/>
    <property type="project" value="TreeGrafter"/>
</dbReference>
<accession>A0A480AVW6</accession>
<dbReference type="Pfam" id="PF13302">
    <property type="entry name" value="Acetyltransf_3"/>
    <property type="match status" value="1"/>
</dbReference>
<proteinExistence type="predicted"/>
<dbReference type="PANTHER" id="PTHR43441:SF2">
    <property type="entry name" value="FAMILY ACETYLTRANSFERASE, PUTATIVE (AFU_ORTHOLOGUE AFUA_7G00850)-RELATED"/>
    <property type="match status" value="1"/>
</dbReference>
<dbReference type="InterPro" id="IPR016181">
    <property type="entry name" value="Acyl_CoA_acyltransferase"/>
</dbReference>
<evidence type="ECO:0000313" key="2">
    <source>
        <dbReference type="EMBL" id="GCL62938.1"/>
    </source>
</evidence>
<name>A0A480AVW6_9BURK</name>
<protein>
    <recommendedName>
        <fullName evidence="1">N-acetyltransferase domain-containing protein</fullName>
    </recommendedName>
</protein>
<dbReference type="RefSeq" id="WP_162520748.1">
    <property type="nucleotide sequence ID" value="NZ_BJCL01000004.1"/>
</dbReference>
<dbReference type="InterPro" id="IPR000182">
    <property type="entry name" value="GNAT_dom"/>
</dbReference>
<evidence type="ECO:0000259" key="1">
    <source>
        <dbReference type="PROSITE" id="PS51186"/>
    </source>
</evidence>
<dbReference type="GO" id="GO:1990189">
    <property type="term" value="F:protein N-terminal-serine acetyltransferase activity"/>
    <property type="evidence" value="ECO:0007669"/>
    <property type="project" value="TreeGrafter"/>
</dbReference>
<dbReference type="Proteomes" id="UP000301751">
    <property type="component" value="Unassembled WGS sequence"/>
</dbReference>
<dbReference type="InterPro" id="IPR051908">
    <property type="entry name" value="Ribosomal_N-acetyltransferase"/>
</dbReference>
<evidence type="ECO:0000313" key="3">
    <source>
        <dbReference type="Proteomes" id="UP000301751"/>
    </source>
</evidence>
<organism evidence="2 3">
    <name type="scientific">Pseudaquabacterium pictum</name>
    <dbReference type="NCBI Taxonomy" id="2315236"/>
    <lineage>
        <taxon>Bacteria</taxon>
        <taxon>Pseudomonadati</taxon>
        <taxon>Pseudomonadota</taxon>
        <taxon>Betaproteobacteria</taxon>
        <taxon>Burkholderiales</taxon>
        <taxon>Sphaerotilaceae</taxon>
        <taxon>Pseudaquabacterium</taxon>
    </lineage>
</organism>
<feature type="domain" description="N-acetyltransferase" evidence="1">
    <location>
        <begin position="35"/>
        <end position="183"/>
    </location>
</feature>
<comment type="caution">
    <text evidence="2">The sequence shown here is derived from an EMBL/GenBank/DDBJ whole genome shotgun (WGS) entry which is preliminary data.</text>
</comment>